<keyword evidence="2" id="KW-1003">Cell membrane</keyword>
<gene>
    <name evidence="9" type="ORF">K4H28_02490</name>
</gene>
<keyword evidence="10" id="KW-1185">Reference proteome</keyword>
<keyword evidence="5 6" id="KW-0472">Membrane</keyword>
<name>A0ABX8Z939_9NEIS</name>
<evidence type="ECO:0000313" key="10">
    <source>
        <dbReference type="Proteomes" id="UP000825679"/>
    </source>
</evidence>
<reference evidence="9 10" key="1">
    <citation type="submission" date="2021-08" db="EMBL/GenBank/DDBJ databases">
        <title>complete genome sequencing of Deefgea sp. D25.</title>
        <authorList>
            <person name="Bae J.-W."/>
            <person name="Gim D.-H."/>
        </authorList>
    </citation>
    <scope>NUCLEOTIDE SEQUENCE [LARGE SCALE GENOMIC DNA]</scope>
    <source>
        <strain evidence="9 10">D25</strain>
    </source>
</reference>
<dbReference type="Pfam" id="PF13807">
    <property type="entry name" value="GNVR"/>
    <property type="match status" value="1"/>
</dbReference>
<comment type="subcellular location">
    <subcellularLocation>
        <location evidence="1">Cell membrane</location>
        <topology evidence="1">Multi-pass membrane protein</topology>
    </subcellularLocation>
</comment>
<feature type="transmembrane region" description="Helical" evidence="6">
    <location>
        <begin position="71"/>
        <end position="91"/>
    </location>
</feature>
<evidence type="ECO:0000313" key="9">
    <source>
        <dbReference type="EMBL" id="QZA78305.1"/>
    </source>
</evidence>
<feature type="transmembrane region" description="Helical" evidence="6">
    <location>
        <begin position="33"/>
        <end position="51"/>
    </location>
</feature>
<evidence type="ECO:0000259" key="8">
    <source>
        <dbReference type="Pfam" id="PF13807"/>
    </source>
</evidence>
<dbReference type="InterPro" id="IPR003856">
    <property type="entry name" value="LPS_length_determ_N"/>
</dbReference>
<evidence type="ECO:0000256" key="2">
    <source>
        <dbReference type="ARBA" id="ARBA00022475"/>
    </source>
</evidence>
<keyword evidence="3 6" id="KW-0812">Transmembrane</keyword>
<dbReference type="EMBL" id="CP081150">
    <property type="protein sequence ID" value="QZA78305.1"/>
    <property type="molecule type" value="Genomic_DNA"/>
</dbReference>
<keyword evidence="4 6" id="KW-1133">Transmembrane helix</keyword>
<dbReference type="PANTHER" id="PTHR32309:SF13">
    <property type="entry name" value="FERRIC ENTEROBACTIN TRANSPORT PROTEIN FEPE"/>
    <property type="match status" value="1"/>
</dbReference>
<feature type="domain" description="Polysaccharide chain length determinant N-terminal" evidence="7">
    <location>
        <begin position="16"/>
        <end position="83"/>
    </location>
</feature>
<dbReference type="InterPro" id="IPR050445">
    <property type="entry name" value="Bact_polysacc_biosynth/exp"/>
</dbReference>
<evidence type="ECO:0000256" key="6">
    <source>
        <dbReference type="SAM" id="Phobius"/>
    </source>
</evidence>
<evidence type="ECO:0000256" key="3">
    <source>
        <dbReference type="ARBA" id="ARBA00022692"/>
    </source>
</evidence>
<organism evidence="9 10">
    <name type="scientific">Deefgea tanakiae</name>
    <dbReference type="NCBI Taxonomy" id="2865840"/>
    <lineage>
        <taxon>Bacteria</taxon>
        <taxon>Pseudomonadati</taxon>
        <taxon>Pseudomonadota</taxon>
        <taxon>Betaproteobacteria</taxon>
        <taxon>Neisseriales</taxon>
        <taxon>Chitinibacteraceae</taxon>
        <taxon>Deefgea</taxon>
    </lineage>
</organism>
<feature type="domain" description="Tyrosine-protein kinase G-rich" evidence="8">
    <location>
        <begin position="298"/>
        <end position="374"/>
    </location>
</feature>
<dbReference type="PANTHER" id="PTHR32309">
    <property type="entry name" value="TYROSINE-PROTEIN KINASE"/>
    <property type="match status" value="1"/>
</dbReference>
<protein>
    <recommendedName>
        <fullName evidence="11">Lipopolysaccharide biosynthesis protein</fullName>
    </recommendedName>
</protein>
<evidence type="ECO:0000259" key="7">
    <source>
        <dbReference type="Pfam" id="PF02706"/>
    </source>
</evidence>
<dbReference type="RefSeq" id="WP_221006780.1">
    <property type="nucleotide sequence ID" value="NZ_CP081150.1"/>
</dbReference>
<dbReference type="Pfam" id="PF02706">
    <property type="entry name" value="Wzz"/>
    <property type="match status" value="1"/>
</dbReference>
<evidence type="ECO:0000256" key="5">
    <source>
        <dbReference type="ARBA" id="ARBA00023136"/>
    </source>
</evidence>
<dbReference type="InterPro" id="IPR032807">
    <property type="entry name" value="GNVR"/>
</dbReference>
<accession>A0ABX8Z939</accession>
<evidence type="ECO:0008006" key="11">
    <source>
        <dbReference type="Google" id="ProtNLM"/>
    </source>
</evidence>
<feature type="transmembrane region" description="Helical" evidence="6">
    <location>
        <begin position="352"/>
        <end position="371"/>
    </location>
</feature>
<evidence type="ECO:0000256" key="1">
    <source>
        <dbReference type="ARBA" id="ARBA00004651"/>
    </source>
</evidence>
<proteinExistence type="predicted"/>
<dbReference type="Proteomes" id="UP000825679">
    <property type="component" value="Chromosome"/>
</dbReference>
<sequence>MTEMNIQSTKVIDSSDEISLIDLLIVLAKNKWLIVKSTALFGIAAIAYALLATPIFEAETTILPPQQQSGASTMLASLGGLGALAGGAGAIKNPNDIYIGMMGSRAVQEPLVKQFNLKKYYDSETSSGALKTLEASTTISSGKDGLISIKVYDKDPKRAADLANAYVVELRSLSGHLAVGEAAQRRQLFEVQLAKVKKHLTDAEVALKKEQEKTGFFTLEASGKATMEALVELRAQMAARQVQLSAMSAVVTEDNPEYKRIKAEIAALQAQLFLINKGSTDEDVLVSKAKVPEAGLEFIRKLRDVKYQEMLFELMAKQLEMARLDEAKEGANIQVLDAATPPDNKLKPKRGLIVLLGLFAGGFLGILLSFIREALQNTAQNAENAARINELKQYLKGQK</sequence>
<evidence type="ECO:0000256" key="4">
    <source>
        <dbReference type="ARBA" id="ARBA00022989"/>
    </source>
</evidence>